<keyword evidence="1" id="KW-0812">Transmembrane</keyword>
<comment type="caution">
    <text evidence="2">The sequence shown here is derived from an EMBL/GenBank/DDBJ whole genome shotgun (WGS) entry which is preliminary data.</text>
</comment>
<protein>
    <recommendedName>
        <fullName evidence="4">F-box domain-containing protein</fullName>
    </recommendedName>
</protein>
<dbReference type="Proteomes" id="UP001444661">
    <property type="component" value="Unassembled WGS sequence"/>
</dbReference>
<name>A0ABR1SYH7_9PEZI</name>
<evidence type="ECO:0000256" key="1">
    <source>
        <dbReference type="SAM" id="Phobius"/>
    </source>
</evidence>
<evidence type="ECO:0000313" key="3">
    <source>
        <dbReference type="Proteomes" id="UP001444661"/>
    </source>
</evidence>
<keyword evidence="1" id="KW-1133">Transmembrane helix</keyword>
<dbReference type="Gene3D" id="3.80.10.10">
    <property type="entry name" value="Ribonuclease Inhibitor"/>
    <property type="match status" value="1"/>
</dbReference>
<dbReference type="SUPFAM" id="SSF52047">
    <property type="entry name" value="RNI-like"/>
    <property type="match status" value="1"/>
</dbReference>
<feature type="transmembrane region" description="Helical" evidence="1">
    <location>
        <begin position="64"/>
        <end position="90"/>
    </location>
</feature>
<organism evidence="2 3">
    <name type="scientific">Apiospora rasikravindrae</name>
    <dbReference type="NCBI Taxonomy" id="990691"/>
    <lineage>
        <taxon>Eukaryota</taxon>
        <taxon>Fungi</taxon>
        <taxon>Dikarya</taxon>
        <taxon>Ascomycota</taxon>
        <taxon>Pezizomycotina</taxon>
        <taxon>Sordariomycetes</taxon>
        <taxon>Xylariomycetidae</taxon>
        <taxon>Amphisphaeriales</taxon>
        <taxon>Apiosporaceae</taxon>
        <taxon>Apiospora</taxon>
    </lineage>
</organism>
<dbReference type="EMBL" id="JAQQWK010000006">
    <property type="protein sequence ID" value="KAK8039371.1"/>
    <property type="molecule type" value="Genomic_DNA"/>
</dbReference>
<sequence length="606" mass="68674">MSKGTLQFIASALELKVPGKIAPHSNNTSTSNNGKTVQLQPGLIIWHFKGVKSRFKCPAGEQHSLHWIFIIIISFFFTLNIITSITAQAFSSTPTLKMPDFPLEVWSNIASNFQLPPLDLGHHAPSSTFLARRACLRSLCLTSHKLAAAAQPWLYRSIILYSDPDGPSTDPHSLVQLLRTLATSPSLQVYIQHFACALKLWPNEREREGGCNEDRIAVLHEWQAMRDVFEDLPPAEKRFFVQAALLGPSSQVPAPQIWPYARHLDTGIANAIKDWTSGSQTPQRLLAILLCFTPRLQSLLLQGSPVEDSPMRPFSDLLQYFLIQDSVDQSPILPLLSTIRLQPDRTNTMREPWTGAQICQDFLEHLPSLRRLDLWKSRWVRGTDYLPDPKWANKLEDINVALSAPLGDIACFVEQATALRTLRIDCMALPSAFSVQRTQRDLNNALQRHAATLERLRLTGMPDAFQRQGTSLWCLPQLPHVEHLEIEYQQLIRPQGIAGEVRVPDMLPPNLRSLKLLFLQEGDFDTFMLMFPLDLEFARGQKRLRRLDKIHLEVFSAAKKDDLRQRAAIDARVVAIIEQGCVCTYTLNFFRRDPAIVRPWALDGIW</sequence>
<gene>
    <name evidence="2" type="ORF">PG993_007782</name>
</gene>
<proteinExistence type="predicted"/>
<dbReference type="InterPro" id="IPR032675">
    <property type="entry name" value="LRR_dom_sf"/>
</dbReference>
<reference evidence="2 3" key="1">
    <citation type="submission" date="2023-01" db="EMBL/GenBank/DDBJ databases">
        <title>Analysis of 21 Apiospora genomes using comparative genomics revels a genus with tremendous synthesis potential of carbohydrate active enzymes and secondary metabolites.</title>
        <authorList>
            <person name="Sorensen T."/>
        </authorList>
    </citation>
    <scope>NUCLEOTIDE SEQUENCE [LARGE SCALE GENOMIC DNA]</scope>
    <source>
        <strain evidence="2 3">CBS 33761</strain>
    </source>
</reference>
<accession>A0ABR1SYH7</accession>
<keyword evidence="3" id="KW-1185">Reference proteome</keyword>
<evidence type="ECO:0008006" key="4">
    <source>
        <dbReference type="Google" id="ProtNLM"/>
    </source>
</evidence>
<keyword evidence="1" id="KW-0472">Membrane</keyword>
<evidence type="ECO:0000313" key="2">
    <source>
        <dbReference type="EMBL" id="KAK8039371.1"/>
    </source>
</evidence>